<comment type="similarity">
    <text evidence="1">Belongs to the glycosyltransferase 32 family.</text>
</comment>
<feature type="domain" description="Alpha 1,4-glycosyltransferase" evidence="4">
    <location>
        <begin position="223"/>
        <end position="266"/>
    </location>
</feature>
<dbReference type="GO" id="GO:0016758">
    <property type="term" value="F:hexosyltransferase activity"/>
    <property type="evidence" value="ECO:0007669"/>
    <property type="project" value="TreeGrafter"/>
</dbReference>
<dbReference type="PANTHER" id="PTHR12042:SF21">
    <property type="entry name" value="ALPHA1,4-GALACTOSYLTRANSFERASE 1-RELATED"/>
    <property type="match status" value="1"/>
</dbReference>
<dbReference type="GO" id="GO:0006688">
    <property type="term" value="P:glycosphingolipid biosynthetic process"/>
    <property type="evidence" value="ECO:0007669"/>
    <property type="project" value="TreeGrafter"/>
</dbReference>
<sequence>MTETYCSAKNISTVLSVLFIVSLFIWFVHDGSSPDTYTFPVPPLIPELSAKRFQLPTGVFQEPVQGANHLFFVESSCALGPADQSTVLIKPRQACALESAAKTNPNMTIYYLDTCLAEKDYDGSLVSLNPLLKELLHYNNIRLYHINMSRYLADTGMEGWLLEGHLNKSHDPIEHASDVLRLVTLCKPCSVCWNLSKLGLNFVVAESEHYLGNSVLSYSWDGFGHNLVGKCLEEIRRHFKGTEWSFNGPNLITRVFQQECGVSILANVLVVLSSTAEDRKIEVRILDGPGHCSSNATMTKLLADSTYAVHVRNKLSHDKQITTDSKQPYSLIASTFCPRVYNISTPVF</sequence>
<evidence type="ECO:0000256" key="1">
    <source>
        <dbReference type="ARBA" id="ARBA00009003"/>
    </source>
</evidence>
<dbReference type="Pfam" id="PF04572">
    <property type="entry name" value="Gb3_synth"/>
    <property type="match status" value="2"/>
</dbReference>
<dbReference type="AlphaFoldDB" id="A0A7R9D9X4"/>
<dbReference type="InterPro" id="IPR029044">
    <property type="entry name" value="Nucleotide-diphossugar_trans"/>
</dbReference>
<organism evidence="5">
    <name type="scientific">Timema cristinae</name>
    <name type="common">Walking stick</name>
    <dbReference type="NCBI Taxonomy" id="61476"/>
    <lineage>
        <taxon>Eukaryota</taxon>
        <taxon>Metazoa</taxon>
        <taxon>Ecdysozoa</taxon>
        <taxon>Arthropoda</taxon>
        <taxon>Hexapoda</taxon>
        <taxon>Insecta</taxon>
        <taxon>Pterygota</taxon>
        <taxon>Neoptera</taxon>
        <taxon>Polyneoptera</taxon>
        <taxon>Phasmatodea</taxon>
        <taxon>Timematodea</taxon>
        <taxon>Timematoidea</taxon>
        <taxon>Timematidae</taxon>
        <taxon>Timema</taxon>
    </lineage>
</organism>
<evidence type="ECO:0000259" key="4">
    <source>
        <dbReference type="Pfam" id="PF04572"/>
    </source>
</evidence>
<dbReference type="PANTHER" id="PTHR12042">
    <property type="entry name" value="LACTOSYLCERAMIDE 4-ALPHA-GALACTOSYLTRANSFERASE ALPHA- 1,4-GALACTOSYLTRANSFERASE"/>
    <property type="match status" value="1"/>
</dbReference>
<dbReference type="GO" id="GO:0016020">
    <property type="term" value="C:membrane"/>
    <property type="evidence" value="ECO:0007669"/>
    <property type="project" value="GOC"/>
</dbReference>
<proteinExistence type="inferred from homology"/>
<feature type="transmembrane region" description="Helical" evidence="3">
    <location>
        <begin position="12"/>
        <end position="29"/>
    </location>
</feature>
<evidence type="ECO:0000256" key="2">
    <source>
        <dbReference type="ARBA" id="ARBA00022679"/>
    </source>
</evidence>
<dbReference type="SUPFAM" id="SSF53448">
    <property type="entry name" value="Nucleotide-diphospho-sugar transferases"/>
    <property type="match status" value="1"/>
</dbReference>
<feature type="domain" description="Alpha 1,4-glycosyltransferase" evidence="4">
    <location>
        <begin position="296"/>
        <end position="343"/>
    </location>
</feature>
<protein>
    <recommendedName>
        <fullName evidence="4">Alpha 1,4-glycosyltransferase domain-containing protein</fullName>
    </recommendedName>
</protein>
<reference evidence="5" key="1">
    <citation type="submission" date="2020-11" db="EMBL/GenBank/DDBJ databases">
        <authorList>
            <person name="Tran Van P."/>
        </authorList>
    </citation>
    <scope>NUCLEOTIDE SEQUENCE</scope>
</reference>
<keyword evidence="3" id="KW-1133">Transmembrane helix</keyword>
<keyword evidence="3" id="KW-0812">Transmembrane</keyword>
<dbReference type="EMBL" id="OC321833">
    <property type="protein sequence ID" value="CAD7410760.1"/>
    <property type="molecule type" value="Genomic_DNA"/>
</dbReference>
<keyword evidence="2" id="KW-0808">Transferase</keyword>
<keyword evidence="3" id="KW-0472">Membrane</keyword>
<name>A0A7R9D9X4_TIMCR</name>
<accession>A0A7R9D9X4</accession>
<evidence type="ECO:0000256" key="3">
    <source>
        <dbReference type="SAM" id="Phobius"/>
    </source>
</evidence>
<dbReference type="InterPro" id="IPR051981">
    <property type="entry name" value="Glycosyltransf_32"/>
</dbReference>
<dbReference type="InterPro" id="IPR007652">
    <property type="entry name" value="A1-4-GlycosylTfrase_dom"/>
</dbReference>
<gene>
    <name evidence="5" type="ORF">TCEB3V08_LOCUS10630</name>
</gene>
<evidence type="ECO:0000313" key="5">
    <source>
        <dbReference type="EMBL" id="CAD7410760.1"/>
    </source>
</evidence>